<keyword evidence="1" id="KW-1133">Transmembrane helix</keyword>
<dbReference type="GO" id="GO:0016989">
    <property type="term" value="F:sigma factor antagonist activity"/>
    <property type="evidence" value="ECO:0007669"/>
    <property type="project" value="TreeGrafter"/>
</dbReference>
<dbReference type="Pfam" id="PF10099">
    <property type="entry name" value="RskA_C"/>
    <property type="match status" value="1"/>
</dbReference>
<dbReference type="PANTHER" id="PTHR37461:SF1">
    <property type="entry name" value="ANTI-SIGMA-K FACTOR RSKA"/>
    <property type="match status" value="1"/>
</dbReference>
<evidence type="ECO:0000313" key="3">
    <source>
        <dbReference type="EMBL" id="SKA68380.1"/>
    </source>
</evidence>
<dbReference type="STRING" id="92487.SAMN02745130_00279"/>
<dbReference type="Proteomes" id="UP000190460">
    <property type="component" value="Unassembled WGS sequence"/>
</dbReference>
<evidence type="ECO:0000313" key="4">
    <source>
        <dbReference type="Proteomes" id="UP000190460"/>
    </source>
</evidence>
<dbReference type="OrthoDB" id="5298046at2"/>
<dbReference type="InterPro" id="IPR051474">
    <property type="entry name" value="Anti-sigma-K/W_factor"/>
</dbReference>
<reference evidence="4" key="1">
    <citation type="submission" date="2017-02" db="EMBL/GenBank/DDBJ databases">
        <authorList>
            <person name="Varghese N."/>
            <person name="Submissions S."/>
        </authorList>
    </citation>
    <scope>NUCLEOTIDE SEQUENCE [LARGE SCALE GENOMIC DNA]</scope>
    <source>
        <strain evidence="4">ATCC 49788</strain>
    </source>
</reference>
<dbReference type="AlphaFoldDB" id="A0A1T4VTQ5"/>
<gene>
    <name evidence="3" type="ORF">SAMN02745130_00279</name>
</gene>
<feature type="domain" description="Anti-sigma K factor RskA C-terminal" evidence="2">
    <location>
        <begin position="100"/>
        <end position="224"/>
    </location>
</feature>
<dbReference type="RefSeq" id="WP_159448543.1">
    <property type="nucleotide sequence ID" value="NZ_FUYB01000001.1"/>
</dbReference>
<evidence type="ECO:0000259" key="2">
    <source>
        <dbReference type="Pfam" id="PF10099"/>
    </source>
</evidence>
<accession>A0A1T4VTQ5</accession>
<keyword evidence="1" id="KW-0812">Transmembrane</keyword>
<evidence type="ECO:0000256" key="1">
    <source>
        <dbReference type="SAM" id="Phobius"/>
    </source>
</evidence>
<organism evidence="3 4">
    <name type="scientific">Thiothrix eikelboomii</name>
    <dbReference type="NCBI Taxonomy" id="92487"/>
    <lineage>
        <taxon>Bacteria</taxon>
        <taxon>Pseudomonadati</taxon>
        <taxon>Pseudomonadota</taxon>
        <taxon>Gammaproteobacteria</taxon>
        <taxon>Thiotrichales</taxon>
        <taxon>Thiotrichaceae</taxon>
        <taxon>Thiothrix</taxon>
    </lineage>
</organism>
<proteinExistence type="predicted"/>
<sequence length="235" mass="26312">MKRYKNPDIFEPLAMAYALGTLHGKARLRFEQLMARHLYLRATVQAYQQKLNGLAEILPPQAVHARVWQGIEQHLNLKVAQPSFWSRLQNQLNWALPSLAAIIAAVLTAFFLHQPPKPQAYVAALKSTQQHPQLVLAMAKHDEMKISFDLLDQNITNPQGMIPTLWCISKKKDEPPMRMGTLEPTKPEISINAKMWQGLEGASQFAISLEPNTVSASTQPQGEIILSGTLHPLGQ</sequence>
<name>A0A1T4VTQ5_9GAMM</name>
<keyword evidence="4" id="KW-1185">Reference proteome</keyword>
<protein>
    <submittedName>
        <fullName evidence="3">Anti-sigma-K factor RskA</fullName>
    </submittedName>
</protein>
<dbReference type="GO" id="GO:0005886">
    <property type="term" value="C:plasma membrane"/>
    <property type="evidence" value="ECO:0007669"/>
    <property type="project" value="InterPro"/>
</dbReference>
<feature type="transmembrane region" description="Helical" evidence="1">
    <location>
        <begin position="92"/>
        <end position="112"/>
    </location>
</feature>
<dbReference type="InterPro" id="IPR018764">
    <property type="entry name" value="RskA_C"/>
</dbReference>
<dbReference type="EMBL" id="FUYB01000001">
    <property type="protein sequence ID" value="SKA68380.1"/>
    <property type="molecule type" value="Genomic_DNA"/>
</dbReference>
<dbReference type="GO" id="GO:0006417">
    <property type="term" value="P:regulation of translation"/>
    <property type="evidence" value="ECO:0007669"/>
    <property type="project" value="TreeGrafter"/>
</dbReference>
<dbReference type="PANTHER" id="PTHR37461">
    <property type="entry name" value="ANTI-SIGMA-K FACTOR RSKA"/>
    <property type="match status" value="1"/>
</dbReference>
<keyword evidence="1" id="KW-0472">Membrane</keyword>